<dbReference type="EMBL" id="MCFD01000015">
    <property type="protein sequence ID" value="ORX66634.1"/>
    <property type="molecule type" value="Genomic_DNA"/>
</dbReference>
<feature type="chain" id="PRO_5012914686" description="Chitin-binding type-4 domain-containing protein" evidence="2">
    <location>
        <begin position="19"/>
        <end position="335"/>
    </location>
</feature>
<dbReference type="AlphaFoldDB" id="A0A1Y1W0J7"/>
<dbReference type="PANTHER" id="PTHR36182">
    <property type="entry name" value="PROTEIN, PUTATIVE (AFU_ORTHOLOGUE AFUA_6G10930)-RELATED"/>
    <property type="match status" value="1"/>
</dbReference>
<accession>A0A1Y1W0J7</accession>
<keyword evidence="2" id="KW-0732">Signal</keyword>
<feature type="compositionally biased region" description="Low complexity" evidence="1">
    <location>
        <begin position="235"/>
        <end position="291"/>
    </location>
</feature>
<evidence type="ECO:0000313" key="4">
    <source>
        <dbReference type="Proteomes" id="UP000193922"/>
    </source>
</evidence>
<feature type="region of interest" description="Disordered" evidence="1">
    <location>
        <begin position="224"/>
        <end position="291"/>
    </location>
</feature>
<evidence type="ECO:0000256" key="1">
    <source>
        <dbReference type="SAM" id="MobiDB-lite"/>
    </source>
</evidence>
<dbReference type="STRING" id="61395.A0A1Y1W0J7"/>
<dbReference type="GeneID" id="63808604"/>
<evidence type="ECO:0000256" key="2">
    <source>
        <dbReference type="SAM" id="SignalP"/>
    </source>
</evidence>
<feature type="signal peptide" evidence="2">
    <location>
        <begin position="1"/>
        <end position="18"/>
    </location>
</feature>
<keyword evidence="4" id="KW-1185">Reference proteome</keyword>
<protein>
    <recommendedName>
        <fullName evidence="5">Chitin-binding type-4 domain-containing protein</fullName>
    </recommendedName>
</protein>
<dbReference type="Gene3D" id="2.70.50.70">
    <property type="match status" value="1"/>
</dbReference>
<evidence type="ECO:0000313" key="3">
    <source>
        <dbReference type="EMBL" id="ORX66634.1"/>
    </source>
</evidence>
<organism evidence="3 4">
    <name type="scientific">Linderina pennispora</name>
    <dbReference type="NCBI Taxonomy" id="61395"/>
    <lineage>
        <taxon>Eukaryota</taxon>
        <taxon>Fungi</taxon>
        <taxon>Fungi incertae sedis</taxon>
        <taxon>Zoopagomycota</taxon>
        <taxon>Kickxellomycotina</taxon>
        <taxon>Kickxellomycetes</taxon>
        <taxon>Kickxellales</taxon>
        <taxon>Kickxellaceae</taxon>
        <taxon>Linderina</taxon>
    </lineage>
</organism>
<evidence type="ECO:0008006" key="5">
    <source>
        <dbReference type="Google" id="ProtNLM"/>
    </source>
</evidence>
<proteinExistence type="predicted"/>
<dbReference type="Proteomes" id="UP000193922">
    <property type="component" value="Unassembled WGS sequence"/>
</dbReference>
<comment type="caution">
    <text evidence="3">The sequence shown here is derived from an EMBL/GenBank/DDBJ whole genome shotgun (WGS) entry which is preliminary data.</text>
</comment>
<dbReference type="OrthoDB" id="2342176at2759"/>
<name>A0A1Y1W0J7_9FUNG</name>
<sequence>MLFKTTAAFLALTVAALGHMQINYPCPRYSPHCATTPALPAGESVDYNLANPIGSNGTVLAPLCHYTTPWPTNVATWTAGQTVTVQFYPSGATHTGGHCEFSISYDGGKTFVVLHQELQYCFYTAPPSAGGVNTVRSYTFTLPSNLPGSDHALFAWSWVNASGNREFYNDCADITIVGAAGSYTGKQMTIANYGPGYPAIPEFLGNYNTGLEYYTSNTTSVTVTGPGSTGGGSGTTTTSAVATTTTSAAPSTTTTIAPTSSAPKTTTATSAPPTTTTTSAAPTTTSGSGSCTSGNYQCTSDKSSFQICDNGVWTVPISCGSGLSCVQSGASIYCS</sequence>
<reference evidence="3 4" key="1">
    <citation type="submission" date="2016-07" db="EMBL/GenBank/DDBJ databases">
        <title>Pervasive Adenine N6-methylation of Active Genes in Fungi.</title>
        <authorList>
            <consortium name="DOE Joint Genome Institute"/>
            <person name="Mondo S.J."/>
            <person name="Dannebaum R.O."/>
            <person name="Kuo R.C."/>
            <person name="Labutti K."/>
            <person name="Haridas S."/>
            <person name="Kuo A."/>
            <person name="Salamov A."/>
            <person name="Ahrendt S.R."/>
            <person name="Lipzen A."/>
            <person name="Sullivan W."/>
            <person name="Andreopoulos W.B."/>
            <person name="Clum A."/>
            <person name="Lindquist E."/>
            <person name="Daum C."/>
            <person name="Ramamoorthy G.K."/>
            <person name="Gryganskyi A."/>
            <person name="Culley D."/>
            <person name="Magnuson J.K."/>
            <person name="James T.Y."/>
            <person name="O'Malley M.A."/>
            <person name="Stajich J.E."/>
            <person name="Spatafora J.W."/>
            <person name="Visel A."/>
            <person name="Grigoriev I.V."/>
        </authorList>
    </citation>
    <scope>NUCLEOTIDE SEQUENCE [LARGE SCALE GENOMIC DNA]</scope>
    <source>
        <strain evidence="3 4">ATCC 12442</strain>
    </source>
</reference>
<dbReference type="PANTHER" id="PTHR36182:SF1">
    <property type="entry name" value="PROTEIN, PUTATIVE (AFU_ORTHOLOGUE AFUA_6G10930)-RELATED"/>
    <property type="match status" value="1"/>
</dbReference>
<gene>
    <name evidence="3" type="ORF">DL89DRAFT_65749</name>
</gene>
<dbReference type="RefSeq" id="XP_040740622.1">
    <property type="nucleotide sequence ID" value="XM_040891956.1"/>
</dbReference>